<keyword evidence="7 9" id="KW-0030">Aminoacyl-tRNA synthetase</keyword>
<dbReference type="Gene3D" id="1.10.730.10">
    <property type="entry name" value="Isoleucyl-tRNA Synthetase, Domain 1"/>
    <property type="match status" value="1"/>
</dbReference>
<dbReference type="Pfam" id="PF08264">
    <property type="entry name" value="Anticodon_1"/>
    <property type="match status" value="1"/>
</dbReference>
<evidence type="ECO:0000256" key="5">
    <source>
        <dbReference type="ARBA" id="ARBA00022840"/>
    </source>
</evidence>
<evidence type="ECO:0000256" key="6">
    <source>
        <dbReference type="ARBA" id="ARBA00022917"/>
    </source>
</evidence>
<dbReference type="PROSITE" id="PS00178">
    <property type="entry name" value="AA_TRNA_LIGASE_I"/>
    <property type="match status" value="1"/>
</dbReference>
<dbReference type="KEGG" id="lji:ELX58_06130"/>
<dbReference type="OrthoDB" id="9810365at2"/>
<evidence type="ECO:0000259" key="12">
    <source>
        <dbReference type="Pfam" id="PF08264"/>
    </source>
</evidence>
<evidence type="ECO:0000313" key="15">
    <source>
        <dbReference type="EMBL" id="QBP18710.1"/>
    </source>
</evidence>
<dbReference type="EC" id="6.1.1.4" evidence="9"/>
<dbReference type="Gene3D" id="3.10.20.590">
    <property type="match status" value="1"/>
</dbReference>
<gene>
    <name evidence="9" type="primary">leuS</name>
    <name evidence="15" type="ORF">ELX58_06130</name>
</gene>
<dbReference type="Pfam" id="PF00133">
    <property type="entry name" value="tRNA-synt_1"/>
    <property type="match status" value="1"/>
</dbReference>
<keyword evidence="16" id="KW-1185">Reference proteome</keyword>
<feature type="binding site" evidence="9">
    <location>
        <position position="582"/>
    </location>
    <ligand>
        <name>ATP</name>
        <dbReference type="ChEBI" id="CHEBI:30616"/>
    </ligand>
</feature>
<dbReference type="SUPFAM" id="SSF50677">
    <property type="entry name" value="ValRS/IleRS/LeuRS editing domain"/>
    <property type="match status" value="1"/>
</dbReference>
<dbReference type="CDD" id="cd07958">
    <property type="entry name" value="Anticodon_Ia_Leu_BEm"/>
    <property type="match status" value="1"/>
</dbReference>
<dbReference type="SUPFAM" id="SSF47323">
    <property type="entry name" value="Anticodon-binding domain of a subclass of class I aminoacyl-tRNA synthetases"/>
    <property type="match status" value="1"/>
</dbReference>
<dbReference type="InterPro" id="IPR009008">
    <property type="entry name" value="Val/Leu/Ile-tRNA-synth_edit"/>
</dbReference>
<protein>
    <recommendedName>
        <fullName evidence="9">Leucine--tRNA ligase</fullName>
        <ecNumber evidence="9">6.1.1.4</ecNumber>
    </recommendedName>
    <alternativeName>
        <fullName evidence="9">Leucyl-tRNA synthetase</fullName>
        <shortName evidence="9">LeuRS</shortName>
    </alternativeName>
</protein>
<dbReference type="InterPro" id="IPR002300">
    <property type="entry name" value="aa-tRNA-synth_Ia"/>
</dbReference>
<dbReference type="GO" id="GO:0002161">
    <property type="term" value="F:aminoacyl-tRNA deacylase activity"/>
    <property type="evidence" value="ECO:0007669"/>
    <property type="project" value="InterPro"/>
</dbReference>
<dbReference type="SUPFAM" id="SSF52374">
    <property type="entry name" value="Nucleotidylyl transferase"/>
    <property type="match status" value="1"/>
</dbReference>
<dbReference type="InterPro" id="IPR013155">
    <property type="entry name" value="M/V/L/I-tRNA-synth_anticd-bd"/>
</dbReference>
<comment type="subcellular location">
    <subcellularLocation>
        <location evidence="9">Cytoplasm</location>
    </subcellularLocation>
</comment>
<dbReference type="AlphaFoldDB" id="A0A4P6ZNC1"/>
<evidence type="ECO:0000256" key="1">
    <source>
        <dbReference type="ARBA" id="ARBA00005594"/>
    </source>
</evidence>
<dbReference type="GO" id="GO:0005829">
    <property type="term" value="C:cytosol"/>
    <property type="evidence" value="ECO:0007669"/>
    <property type="project" value="TreeGrafter"/>
</dbReference>
<comment type="similarity">
    <text evidence="1 9 10">Belongs to the class-I aminoacyl-tRNA synthetase family.</text>
</comment>
<reference evidence="16" key="1">
    <citation type="submission" date="2018-12" db="EMBL/GenBank/DDBJ databases">
        <title>A new species of lactobacillus.</title>
        <authorList>
            <person name="Jian Y."/>
            <person name="Xin L."/>
            <person name="Hong Z.J."/>
            <person name="Ming L.Z."/>
            <person name="Hong X.Z."/>
        </authorList>
    </citation>
    <scope>NUCLEOTIDE SEQUENCE [LARGE SCALE GENOMIC DNA]</scope>
    <source>
        <strain evidence="16">HSLZ-75</strain>
    </source>
</reference>
<accession>A0A4P6ZNC1</accession>
<dbReference type="RefSeq" id="WP_133442268.1">
    <property type="nucleotide sequence ID" value="NZ_CP034726.1"/>
</dbReference>
<evidence type="ECO:0000256" key="2">
    <source>
        <dbReference type="ARBA" id="ARBA00022490"/>
    </source>
</evidence>
<evidence type="ECO:0000259" key="11">
    <source>
        <dbReference type="Pfam" id="PF00133"/>
    </source>
</evidence>
<dbReference type="Gene3D" id="3.40.50.620">
    <property type="entry name" value="HUPs"/>
    <property type="match status" value="2"/>
</dbReference>
<dbReference type="HAMAP" id="MF_00049_B">
    <property type="entry name" value="Leu_tRNA_synth_B"/>
    <property type="match status" value="1"/>
</dbReference>
<dbReference type="CDD" id="cd00812">
    <property type="entry name" value="LeuRS_core"/>
    <property type="match status" value="1"/>
</dbReference>
<dbReference type="InterPro" id="IPR014729">
    <property type="entry name" value="Rossmann-like_a/b/a_fold"/>
</dbReference>
<name>A0A4P6ZNC1_9LACO</name>
<keyword evidence="5 9" id="KW-0067">ATP-binding</keyword>
<feature type="domain" description="Leucyl-tRNA synthetase editing" evidence="14">
    <location>
        <begin position="221"/>
        <end position="401"/>
    </location>
</feature>
<evidence type="ECO:0000256" key="4">
    <source>
        <dbReference type="ARBA" id="ARBA00022741"/>
    </source>
</evidence>
<dbReference type="Proteomes" id="UP000294321">
    <property type="component" value="Chromosome"/>
</dbReference>
<dbReference type="GO" id="GO:0006429">
    <property type="term" value="P:leucyl-tRNA aminoacylation"/>
    <property type="evidence" value="ECO:0007669"/>
    <property type="project" value="UniProtKB-UniRule"/>
</dbReference>
<dbReference type="InterPro" id="IPR009080">
    <property type="entry name" value="tRNAsynth_Ia_anticodon-bd"/>
</dbReference>
<dbReference type="GO" id="GO:0005524">
    <property type="term" value="F:ATP binding"/>
    <property type="evidence" value="ECO:0007669"/>
    <property type="project" value="UniProtKB-UniRule"/>
</dbReference>
<dbReference type="Pfam" id="PF13603">
    <property type="entry name" value="tRNA-synt_1_2"/>
    <property type="match status" value="1"/>
</dbReference>
<evidence type="ECO:0000259" key="14">
    <source>
        <dbReference type="Pfam" id="PF13603"/>
    </source>
</evidence>
<proteinExistence type="inferred from homology"/>
<evidence type="ECO:0000256" key="8">
    <source>
        <dbReference type="ARBA" id="ARBA00047469"/>
    </source>
</evidence>
<dbReference type="FunFam" id="3.40.50.620:FF:000077">
    <property type="entry name" value="Leucine--tRNA ligase"/>
    <property type="match status" value="1"/>
</dbReference>
<dbReference type="PANTHER" id="PTHR43740:SF2">
    <property type="entry name" value="LEUCINE--TRNA LIGASE, MITOCHONDRIAL"/>
    <property type="match status" value="1"/>
</dbReference>
<dbReference type="PANTHER" id="PTHR43740">
    <property type="entry name" value="LEUCYL-TRNA SYNTHETASE"/>
    <property type="match status" value="1"/>
</dbReference>
<evidence type="ECO:0000313" key="16">
    <source>
        <dbReference type="Proteomes" id="UP000294321"/>
    </source>
</evidence>
<dbReference type="InterPro" id="IPR002302">
    <property type="entry name" value="Leu-tRNA-ligase"/>
</dbReference>
<evidence type="ECO:0000256" key="7">
    <source>
        <dbReference type="ARBA" id="ARBA00023146"/>
    </source>
</evidence>
<dbReference type="PRINTS" id="PR00985">
    <property type="entry name" value="TRNASYNTHLEU"/>
</dbReference>
<evidence type="ECO:0000256" key="3">
    <source>
        <dbReference type="ARBA" id="ARBA00022598"/>
    </source>
</evidence>
<keyword evidence="4 9" id="KW-0547">Nucleotide-binding</keyword>
<feature type="short sequence motif" description="'KMSKS' region" evidence="9">
    <location>
        <begin position="579"/>
        <end position="583"/>
    </location>
</feature>
<dbReference type="InterPro" id="IPR025709">
    <property type="entry name" value="Leu_tRNA-synth_edit"/>
</dbReference>
<keyword evidence="3 9" id="KW-0436">Ligase</keyword>
<keyword evidence="2 9" id="KW-0963">Cytoplasm</keyword>
<dbReference type="InterPro" id="IPR001412">
    <property type="entry name" value="aa-tRNA-synth_I_CS"/>
</dbReference>
<dbReference type="EMBL" id="CP034726">
    <property type="protein sequence ID" value="QBP18710.1"/>
    <property type="molecule type" value="Genomic_DNA"/>
</dbReference>
<comment type="catalytic activity">
    <reaction evidence="8 9">
        <text>tRNA(Leu) + L-leucine + ATP = L-leucyl-tRNA(Leu) + AMP + diphosphate</text>
        <dbReference type="Rhea" id="RHEA:11688"/>
        <dbReference type="Rhea" id="RHEA-COMP:9613"/>
        <dbReference type="Rhea" id="RHEA-COMP:9622"/>
        <dbReference type="ChEBI" id="CHEBI:30616"/>
        <dbReference type="ChEBI" id="CHEBI:33019"/>
        <dbReference type="ChEBI" id="CHEBI:57427"/>
        <dbReference type="ChEBI" id="CHEBI:78442"/>
        <dbReference type="ChEBI" id="CHEBI:78494"/>
        <dbReference type="ChEBI" id="CHEBI:456215"/>
        <dbReference type="EC" id="6.1.1.4"/>
    </reaction>
</comment>
<sequence>MAYNHMKIEKKWQHYWLTHKTFKASNDFSKPKYYVLDMFPYPSGQGLHVGHPEGYTATDIIARMKRMQGFNVLHPMGWDAFGLPAEQYALKTHHEPGKFTEENINHFRRQIQSLGFSYDWDREVNTTDPKYYKWTQWIFEQMYKHGLAYENKIDVNWAPDFMGGTVVANEEVKDGKTVRGGYPVYRVPMRQWVLRITKYADKLLDGLKTINWPQSIKRMQRNWIGRSEGAAVYFPVVGHPDTKIEVFTTRPDTLFGCTYMVLSPEHKVVDKIMTKEQAPKIKAYRKKIATKSDLERTDLNKNKTGVFTGAYAKDPINGRKVPVWIGDYVLPSYGTGAIMAVPAHDDRDYAFAKKFHLPMIQVIKGGDIKKEAYTGDGTHINSGFLNGMNKKQAIKAAIKWLVDHNCGKRKVNYRLRDWIFSRQRYWGEPIPAIHWENGKTTMVPEDQLPLKLPKADDLKESGSMESPLANLKDWVNVTDPKTGMKGKRETNTMPQWAGSSWYYLRYCDPHNDHALASRKSMKYWLPVDLYVGGAEHAVLHLLYARFWHKFLYDIGVVPTKEPFQKLVNQGMILGKHHVKMSKSKGNVVNPDDIVKQYGADTLRLYEMFMGPLTKAKPWSTSDIKGVYRWVNRYWNLIIDDDGKVRSNIGSKNDHSLDRIYNKMVKDVTYHYEHMQFDLAISKMMVFTNQAAKAKFIPKKYIEGFVKLIYPITPHICEELWQRLGHKGTITYQSWPKFDQSKLVQTKMKMAIQVNGKVRVVLTFDKSADKDTIKKTALANPRIKKFTDGKTIRKVIVIPGKIVNVVAN</sequence>
<feature type="domain" description="Methionyl/Valyl/Leucyl/Isoleucyl-tRNA synthetase anticodon-binding" evidence="12">
    <location>
        <begin position="658"/>
        <end position="770"/>
    </location>
</feature>
<keyword evidence="6 9" id="KW-0648">Protein biosynthesis</keyword>
<dbReference type="FunFam" id="1.10.730.10:FF:000011">
    <property type="entry name" value="Leucine--tRNA ligase chloroplastic/mitochondrial"/>
    <property type="match status" value="1"/>
</dbReference>
<evidence type="ECO:0000256" key="9">
    <source>
        <dbReference type="HAMAP-Rule" id="MF_00049"/>
    </source>
</evidence>
<evidence type="ECO:0000259" key="13">
    <source>
        <dbReference type="Pfam" id="PF09334"/>
    </source>
</evidence>
<evidence type="ECO:0000256" key="10">
    <source>
        <dbReference type="RuleBase" id="RU363035"/>
    </source>
</evidence>
<dbReference type="GO" id="GO:0004823">
    <property type="term" value="F:leucine-tRNA ligase activity"/>
    <property type="evidence" value="ECO:0007669"/>
    <property type="project" value="UniProtKB-UniRule"/>
</dbReference>
<feature type="domain" description="Methionyl/Leucyl tRNA synthetase" evidence="13">
    <location>
        <begin position="38"/>
        <end position="158"/>
    </location>
</feature>
<dbReference type="NCBIfam" id="TIGR00396">
    <property type="entry name" value="leuS_bact"/>
    <property type="match status" value="1"/>
</dbReference>
<feature type="domain" description="Aminoacyl-tRNA synthetase class Ia" evidence="11">
    <location>
        <begin position="414"/>
        <end position="607"/>
    </location>
</feature>
<dbReference type="InterPro" id="IPR015413">
    <property type="entry name" value="Methionyl/Leucyl_tRNA_Synth"/>
</dbReference>
<dbReference type="FunFam" id="3.40.50.620:FF:000056">
    <property type="entry name" value="Leucine--tRNA ligase"/>
    <property type="match status" value="1"/>
</dbReference>
<organism evidence="15 16">
    <name type="scientific">Acetilactobacillus jinshanensis</name>
    <dbReference type="NCBI Taxonomy" id="1720083"/>
    <lineage>
        <taxon>Bacteria</taxon>
        <taxon>Bacillati</taxon>
        <taxon>Bacillota</taxon>
        <taxon>Bacilli</taxon>
        <taxon>Lactobacillales</taxon>
        <taxon>Lactobacillaceae</taxon>
        <taxon>Acetilactobacillus</taxon>
    </lineage>
</organism>
<dbReference type="Pfam" id="PF09334">
    <property type="entry name" value="tRNA-synt_1g"/>
    <property type="match status" value="1"/>
</dbReference>
<comment type="caution">
    <text evidence="9">Lacks conserved residue(s) required for the propagation of feature annotation.</text>
</comment>